<dbReference type="InterPro" id="IPR040559">
    <property type="entry name" value="CdiA_C"/>
</dbReference>
<reference evidence="3" key="1">
    <citation type="submission" date="2023-03" db="EMBL/GenBank/DDBJ databases">
        <title>Multiphase analysis and comparison of six strains from genera Psychromarinibacter, Lutimaribacter, and Maritimibacter, including a novel species: Psychromarinibacter sediminicola sp. nov.</title>
        <authorList>
            <person name="Wang Y.-H."/>
            <person name="Ye M.-Q."/>
            <person name="Du Z.-J."/>
        </authorList>
    </citation>
    <scope>NUCLEOTIDE SEQUENCE</scope>
    <source>
        <strain evidence="3">C21-152</strain>
    </source>
</reference>
<name>A0AAE3TBF9_9RHOB</name>
<evidence type="ECO:0000256" key="1">
    <source>
        <dbReference type="SAM" id="MobiDB-lite"/>
    </source>
</evidence>
<evidence type="ECO:0000313" key="3">
    <source>
        <dbReference type="EMBL" id="MDF0602994.1"/>
    </source>
</evidence>
<dbReference type="Gene3D" id="3.40.1350.120">
    <property type="match status" value="1"/>
</dbReference>
<keyword evidence="4" id="KW-1185">Reference proteome</keyword>
<dbReference type="Pfam" id="PF18451">
    <property type="entry name" value="CdiA_C"/>
    <property type="match status" value="1"/>
</dbReference>
<dbReference type="InterPro" id="IPR033806">
    <property type="entry name" value="CDI_toxin_Bp1026b-like"/>
</dbReference>
<dbReference type="GO" id="GO:0004549">
    <property type="term" value="F:tRNA-specific ribonuclease activity"/>
    <property type="evidence" value="ECO:0007669"/>
    <property type="project" value="InterPro"/>
</dbReference>
<dbReference type="EMBL" id="JARGYC010000069">
    <property type="protein sequence ID" value="MDF0602994.1"/>
    <property type="molecule type" value="Genomic_DNA"/>
</dbReference>
<comment type="caution">
    <text evidence="3">The sequence shown here is derived from an EMBL/GenBank/DDBJ whole genome shotgun (WGS) entry which is preliminary data.</text>
</comment>
<feature type="region of interest" description="Disordered" evidence="1">
    <location>
        <begin position="1"/>
        <end position="22"/>
    </location>
</feature>
<dbReference type="Proteomes" id="UP001220964">
    <property type="component" value="Unassembled WGS sequence"/>
</dbReference>
<evidence type="ECO:0000259" key="2">
    <source>
        <dbReference type="Pfam" id="PF18451"/>
    </source>
</evidence>
<accession>A0AAE3TBF9</accession>
<protein>
    <recommendedName>
        <fullName evidence="2">tRNA nuclease CdiA C-terminal domain-containing protein</fullName>
    </recommendedName>
</protein>
<feature type="compositionally biased region" description="Basic and acidic residues" evidence="1">
    <location>
        <begin position="1"/>
        <end position="16"/>
    </location>
</feature>
<feature type="domain" description="tRNA nuclease CdiA C-terminal" evidence="2">
    <location>
        <begin position="23"/>
        <end position="101"/>
    </location>
</feature>
<evidence type="ECO:0000313" key="4">
    <source>
        <dbReference type="Proteomes" id="UP001220964"/>
    </source>
</evidence>
<proteinExistence type="predicted"/>
<dbReference type="CDD" id="cd13442">
    <property type="entry name" value="CDI_toxin_Bp1026b-like"/>
    <property type="match status" value="1"/>
</dbReference>
<sequence length="104" mass="11903">MCADFGAERFRRHSEPGGRWAQKNPDYLINGEVYDHYAPSTDHSRRIWERVQEKVEAGQAPNIVIGLQDSNVEEDALRQQFENWPIEGLGDVIIIRPDGTIGRL</sequence>
<dbReference type="AlphaFoldDB" id="A0AAE3TBF9"/>
<organism evidence="3 4">
    <name type="scientific">Psychromarinibacter sediminicola</name>
    <dbReference type="NCBI Taxonomy" id="3033385"/>
    <lineage>
        <taxon>Bacteria</taxon>
        <taxon>Pseudomonadati</taxon>
        <taxon>Pseudomonadota</taxon>
        <taxon>Alphaproteobacteria</taxon>
        <taxon>Rhodobacterales</taxon>
        <taxon>Paracoccaceae</taxon>
        <taxon>Psychromarinibacter</taxon>
    </lineage>
</organism>
<gene>
    <name evidence="3" type="ORF">P1J78_19800</name>
</gene>